<feature type="domain" description="Major facilitator superfamily (MFS) profile" evidence="9">
    <location>
        <begin position="9"/>
        <end position="393"/>
    </location>
</feature>
<keyword evidence="5 8" id="KW-0812">Transmembrane</keyword>
<keyword evidence="8" id="KW-0997">Cell inner membrane</keyword>
<dbReference type="Pfam" id="PF07690">
    <property type="entry name" value="MFS_1"/>
    <property type="match status" value="1"/>
</dbReference>
<accession>A0A438AJ33</accession>
<dbReference type="EMBL" id="RQXX01000002">
    <property type="protein sequence ID" value="RVV98666.1"/>
    <property type="molecule type" value="Genomic_DNA"/>
</dbReference>
<evidence type="ECO:0000313" key="11">
    <source>
        <dbReference type="Proteomes" id="UP000285908"/>
    </source>
</evidence>
<feature type="transmembrane region" description="Helical" evidence="8">
    <location>
        <begin position="249"/>
        <end position="267"/>
    </location>
</feature>
<comment type="subcellular location">
    <subcellularLocation>
        <location evidence="8">Cell inner membrane</location>
        <topology evidence="8">Multi-pass membrane protein</topology>
    </subcellularLocation>
    <subcellularLocation>
        <location evidence="1">Cell membrane</location>
        <topology evidence="1">Multi-pass membrane protein</topology>
    </subcellularLocation>
</comment>
<name>A0A438AJ33_9RHOB</name>
<dbReference type="InterPro" id="IPR020846">
    <property type="entry name" value="MFS_dom"/>
</dbReference>
<evidence type="ECO:0000256" key="4">
    <source>
        <dbReference type="ARBA" id="ARBA00022475"/>
    </source>
</evidence>
<evidence type="ECO:0000256" key="3">
    <source>
        <dbReference type="ARBA" id="ARBA00022448"/>
    </source>
</evidence>
<dbReference type="GO" id="GO:1990961">
    <property type="term" value="P:xenobiotic detoxification by transmembrane export across the plasma membrane"/>
    <property type="evidence" value="ECO:0007669"/>
    <property type="project" value="InterPro"/>
</dbReference>
<dbReference type="RefSeq" id="WP_127905897.1">
    <property type="nucleotide sequence ID" value="NZ_RQXX01000002.1"/>
</dbReference>
<feature type="transmembrane region" description="Helical" evidence="8">
    <location>
        <begin position="338"/>
        <end position="359"/>
    </location>
</feature>
<dbReference type="GO" id="GO:0005886">
    <property type="term" value="C:plasma membrane"/>
    <property type="evidence" value="ECO:0007669"/>
    <property type="project" value="UniProtKB-SubCell"/>
</dbReference>
<keyword evidence="4" id="KW-1003">Cell membrane</keyword>
<keyword evidence="7 8" id="KW-0472">Membrane</keyword>
<feature type="transmembrane region" description="Helical" evidence="8">
    <location>
        <begin position="76"/>
        <end position="94"/>
    </location>
</feature>
<dbReference type="GO" id="GO:0042910">
    <property type="term" value="F:xenobiotic transmembrane transporter activity"/>
    <property type="evidence" value="ECO:0007669"/>
    <property type="project" value="InterPro"/>
</dbReference>
<dbReference type="Gene3D" id="1.20.1720.10">
    <property type="entry name" value="Multidrug resistance protein D"/>
    <property type="match status" value="1"/>
</dbReference>
<evidence type="ECO:0000313" key="10">
    <source>
        <dbReference type="EMBL" id="RVV98666.1"/>
    </source>
</evidence>
<dbReference type="PROSITE" id="PS50850">
    <property type="entry name" value="MFS"/>
    <property type="match status" value="1"/>
</dbReference>
<evidence type="ECO:0000256" key="7">
    <source>
        <dbReference type="ARBA" id="ARBA00023136"/>
    </source>
</evidence>
<dbReference type="SUPFAM" id="SSF103473">
    <property type="entry name" value="MFS general substrate transporter"/>
    <property type="match status" value="1"/>
</dbReference>
<evidence type="ECO:0000256" key="8">
    <source>
        <dbReference type="RuleBase" id="RU365088"/>
    </source>
</evidence>
<evidence type="ECO:0000256" key="5">
    <source>
        <dbReference type="ARBA" id="ARBA00022692"/>
    </source>
</evidence>
<dbReference type="InterPro" id="IPR036259">
    <property type="entry name" value="MFS_trans_sf"/>
</dbReference>
<feature type="transmembrane region" description="Helical" evidence="8">
    <location>
        <begin position="371"/>
        <end position="390"/>
    </location>
</feature>
<gene>
    <name evidence="10" type="ORF">EKE94_07085</name>
</gene>
<protein>
    <recommendedName>
        <fullName evidence="8">Bcr/CflA family efflux transporter</fullName>
    </recommendedName>
</protein>
<feature type="transmembrane region" description="Helical" evidence="8">
    <location>
        <begin position="279"/>
        <end position="297"/>
    </location>
</feature>
<comment type="similarity">
    <text evidence="2 8">Belongs to the major facilitator superfamily. Bcr/CmlA family.</text>
</comment>
<feature type="transmembrane region" description="Helical" evidence="8">
    <location>
        <begin position="133"/>
        <end position="151"/>
    </location>
</feature>
<evidence type="ECO:0000256" key="6">
    <source>
        <dbReference type="ARBA" id="ARBA00022989"/>
    </source>
</evidence>
<dbReference type="GO" id="GO:0015385">
    <property type="term" value="F:sodium:proton antiporter activity"/>
    <property type="evidence" value="ECO:0007669"/>
    <property type="project" value="TreeGrafter"/>
</dbReference>
<feature type="transmembrane region" description="Helical" evidence="8">
    <location>
        <begin position="163"/>
        <end position="183"/>
    </location>
</feature>
<feature type="transmembrane region" description="Helical" evidence="8">
    <location>
        <begin position="100"/>
        <end position="121"/>
    </location>
</feature>
<proteinExistence type="inferred from homology"/>
<keyword evidence="6 8" id="KW-1133">Transmembrane helix</keyword>
<dbReference type="NCBIfam" id="TIGR00710">
    <property type="entry name" value="efflux_Bcr_CflA"/>
    <property type="match status" value="1"/>
</dbReference>
<dbReference type="PANTHER" id="PTHR23502:SF132">
    <property type="entry name" value="POLYAMINE TRANSPORTER 2-RELATED"/>
    <property type="match status" value="1"/>
</dbReference>
<evidence type="ECO:0000256" key="1">
    <source>
        <dbReference type="ARBA" id="ARBA00004651"/>
    </source>
</evidence>
<reference evidence="10 11" key="1">
    <citation type="submission" date="2018-11" db="EMBL/GenBank/DDBJ databases">
        <title>Mesobaculum littorinae gen. nov., sp. nov., isolated from Littorina scabra that represents a novel genus of the order Rhodobacteraceae.</title>
        <authorList>
            <person name="Li F."/>
        </authorList>
    </citation>
    <scope>NUCLEOTIDE SEQUENCE [LARGE SCALE GENOMIC DNA]</scope>
    <source>
        <strain evidence="10 11">M0103</strain>
    </source>
</reference>
<dbReference type="InterPro" id="IPR004812">
    <property type="entry name" value="Efflux_drug-R_Bcr/CmlA"/>
</dbReference>
<dbReference type="CDD" id="cd17320">
    <property type="entry name" value="MFS_MdfA_MDR_like"/>
    <property type="match status" value="1"/>
</dbReference>
<keyword evidence="3 8" id="KW-0813">Transport</keyword>
<feature type="transmembrane region" description="Helical" evidence="8">
    <location>
        <begin position="213"/>
        <end position="237"/>
    </location>
</feature>
<keyword evidence="11" id="KW-1185">Reference proteome</keyword>
<dbReference type="Proteomes" id="UP000285908">
    <property type="component" value="Unassembled WGS sequence"/>
</dbReference>
<organism evidence="10 11">
    <name type="scientific">Mesobaculum littorinae</name>
    <dbReference type="NCBI Taxonomy" id="2486419"/>
    <lineage>
        <taxon>Bacteria</taxon>
        <taxon>Pseudomonadati</taxon>
        <taxon>Pseudomonadota</taxon>
        <taxon>Alphaproteobacteria</taxon>
        <taxon>Rhodobacterales</taxon>
        <taxon>Roseobacteraceae</taxon>
        <taxon>Mesobaculum</taxon>
    </lineage>
</organism>
<dbReference type="PANTHER" id="PTHR23502">
    <property type="entry name" value="MAJOR FACILITATOR SUPERFAMILY"/>
    <property type="match status" value="1"/>
</dbReference>
<feature type="transmembrane region" description="Helical" evidence="8">
    <location>
        <begin position="303"/>
        <end position="331"/>
    </location>
</feature>
<dbReference type="AlphaFoldDB" id="A0A438AJ33"/>
<dbReference type="InterPro" id="IPR011701">
    <property type="entry name" value="MFS"/>
</dbReference>
<evidence type="ECO:0000256" key="2">
    <source>
        <dbReference type="ARBA" id="ARBA00006236"/>
    </source>
</evidence>
<comment type="caution">
    <text evidence="10">The sequence shown here is derived from an EMBL/GenBank/DDBJ whole genome shotgun (WGS) entry which is preliminary data.</text>
</comment>
<feature type="transmembrane region" description="Helical" evidence="8">
    <location>
        <begin position="45"/>
        <end position="64"/>
    </location>
</feature>
<evidence type="ECO:0000259" key="9">
    <source>
        <dbReference type="PROSITE" id="PS50850"/>
    </source>
</evidence>
<comment type="caution">
    <text evidence="8">Lacks conserved residue(s) required for the propagation of feature annotation.</text>
</comment>
<dbReference type="OrthoDB" id="9800416at2"/>
<sequence>MATPPLFRTALVLGLLSAVGPLSIDMYLPAMPAIATDLDASAAMVQASLVVFFATFGAAQLIWGPLADQTGRRPPILAGLGIFALGSLGCTLAGSLEALLAWRALQGLGAAVLMVVPRAVIRDMHTGPEGTRLMAMVMLVISVSPMLAPLAGSGVISVAGWRAVFGVLAAAAVVSAVVTLTFLPETLPPARRHPVRLGQLRRDARLLLRDPKFMGLTFVGGFGMASFFVFIASASFVYVEQFHLTPTEFSLAFAANAAGFFGASQVAGPLGTRLGMQRLVTLGIGLFLGFSMLLLGIELAGLISFAAIVLCLIGANAGLGLVIPATMVLALDDHGDRAGLAASLGGTLQMLVGGLMIAATGPFFDNTARPMIVAIALCAAAAATLLAVMARSRLSLG</sequence>